<dbReference type="Proteomes" id="UP001632038">
    <property type="component" value="Unassembled WGS sequence"/>
</dbReference>
<gene>
    <name evidence="1" type="ORF">CASFOL_014660</name>
</gene>
<proteinExistence type="predicted"/>
<sequence>METNKLLAHQTPLGTDVNMQYLNPDWSATENGLPEPVQMETDAKEVHDYIDLQWSVSTSAIPGTIQNPLIKLRGK</sequence>
<protein>
    <submittedName>
        <fullName evidence="1">Uncharacterized protein</fullName>
    </submittedName>
</protein>
<evidence type="ECO:0000313" key="1">
    <source>
        <dbReference type="EMBL" id="KAL3639692.1"/>
    </source>
</evidence>
<organism evidence="1 2">
    <name type="scientific">Castilleja foliolosa</name>
    <dbReference type="NCBI Taxonomy" id="1961234"/>
    <lineage>
        <taxon>Eukaryota</taxon>
        <taxon>Viridiplantae</taxon>
        <taxon>Streptophyta</taxon>
        <taxon>Embryophyta</taxon>
        <taxon>Tracheophyta</taxon>
        <taxon>Spermatophyta</taxon>
        <taxon>Magnoliopsida</taxon>
        <taxon>eudicotyledons</taxon>
        <taxon>Gunneridae</taxon>
        <taxon>Pentapetalae</taxon>
        <taxon>asterids</taxon>
        <taxon>lamiids</taxon>
        <taxon>Lamiales</taxon>
        <taxon>Orobanchaceae</taxon>
        <taxon>Pedicularideae</taxon>
        <taxon>Castillejinae</taxon>
        <taxon>Castilleja</taxon>
    </lineage>
</organism>
<name>A0ABD3DFL7_9LAMI</name>
<accession>A0ABD3DFL7</accession>
<keyword evidence="2" id="KW-1185">Reference proteome</keyword>
<dbReference type="EMBL" id="JAVIJP010000017">
    <property type="protein sequence ID" value="KAL3639692.1"/>
    <property type="molecule type" value="Genomic_DNA"/>
</dbReference>
<dbReference type="AlphaFoldDB" id="A0ABD3DFL7"/>
<evidence type="ECO:0000313" key="2">
    <source>
        <dbReference type="Proteomes" id="UP001632038"/>
    </source>
</evidence>
<reference evidence="2" key="1">
    <citation type="journal article" date="2024" name="IScience">
        <title>Strigolactones Initiate the Formation of Haustorium-like Structures in Castilleja.</title>
        <authorList>
            <person name="Buerger M."/>
            <person name="Peterson D."/>
            <person name="Chory J."/>
        </authorList>
    </citation>
    <scope>NUCLEOTIDE SEQUENCE [LARGE SCALE GENOMIC DNA]</scope>
</reference>
<comment type="caution">
    <text evidence="1">The sequence shown here is derived from an EMBL/GenBank/DDBJ whole genome shotgun (WGS) entry which is preliminary data.</text>
</comment>